<comment type="subcellular location">
    <subcellularLocation>
        <location evidence="1 7">Cell membrane</location>
        <topology evidence="1 7">Multi-pass membrane protein</topology>
    </subcellularLocation>
</comment>
<dbReference type="GO" id="GO:0005886">
    <property type="term" value="C:plasma membrane"/>
    <property type="evidence" value="ECO:0007669"/>
    <property type="project" value="UniProtKB-SubCell"/>
</dbReference>
<dbReference type="PANTHER" id="PTHR11403:SF2">
    <property type="entry name" value="CYTOCHROME BO(3) UBIQUINOL OXIDASE SUBUNIT 3"/>
    <property type="match status" value="1"/>
</dbReference>
<feature type="transmembrane region" description="Helical" evidence="8">
    <location>
        <begin position="70"/>
        <end position="90"/>
    </location>
</feature>
<proteinExistence type="inferred from homology"/>
<evidence type="ECO:0000256" key="8">
    <source>
        <dbReference type="SAM" id="Phobius"/>
    </source>
</evidence>
<keyword evidence="5 8" id="KW-1133">Transmembrane helix</keyword>
<comment type="similarity">
    <text evidence="2 7">Belongs to the cytochrome c oxidase subunit 3 family.</text>
</comment>
<name>A0A556QM95_9BACT</name>
<protein>
    <submittedName>
        <fullName evidence="10">Heme-copper oxidase subunit III</fullName>
    </submittedName>
</protein>
<dbReference type="Proteomes" id="UP000315648">
    <property type="component" value="Unassembled WGS sequence"/>
</dbReference>
<evidence type="ECO:0000256" key="1">
    <source>
        <dbReference type="ARBA" id="ARBA00004651"/>
    </source>
</evidence>
<dbReference type="GO" id="GO:0019646">
    <property type="term" value="P:aerobic electron transport chain"/>
    <property type="evidence" value="ECO:0007669"/>
    <property type="project" value="InterPro"/>
</dbReference>
<keyword evidence="6 8" id="KW-0472">Membrane</keyword>
<feature type="transmembrane region" description="Helical" evidence="8">
    <location>
        <begin position="176"/>
        <end position="198"/>
    </location>
</feature>
<evidence type="ECO:0000256" key="6">
    <source>
        <dbReference type="ARBA" id="ARBA00023136"/>
    </source>
</evidence>
<keyword evidence="11" id="KW-1185">Reference proteome</keyword>
<gene>
    <name evidence="10" type="ORF">FPL22_00100</name>
</gene>
<accession>A0A556QM95</accession>
<evidence type="ECO:0000256" key="4">
    <source>
        <dbReference type="ARBA" id="ARBA00022692"/>
    </source>
</evidence>
<dbReference type="SUPFAM" id="SSF81452">
    <property type="entry name" value="Cytochrome c oxidase subunit III-like"/>
    <property type="match status" value="2"/>
</dbReference>
<dbReference type="PANTHER" id="PTHR11403">
    <property type="entry name" value="CYTOCHROME C OXIDASE SUBUNIT III"/>
    <property type="match status" value="1"/>
</dbReference>
<dbReference type="PROSITE" id="PS50253">
    <property type="entry name" value="COX3"/>
    <property type="match status" value="1"/>
</dbReference>
<dbReference type="RefSeq" id="WP_144228089.1">
    <property type="nucleotide sequence ID" value="NZ_CBCRVV010000001.1"/>
</dbReference>
<dbReference type="InterPro" id="IPR035973">
    <property type="entry name" value="Cyt_c_oxidase_su3-like_sf"/>
</dbReference>
<organism evidence="10 11">
    <name type="scientific">Rariglobus hedericola</name>
    <dbReference type="NCBI Taxonomy" id="2597822"/>
    <lineage>
        <taxon>Bacteria</taxon>
        <taxon>Pseudomonadati</taxon>
        <taxon>Verrucomicrobiota</taxon>
        <taxon>Opitutia</taxon>
        <taxon>Opitutales</taxon>
        <taxon>Opitutaceae</taxon>
        <taxon>Rariglobus</taxon>
    </lineage>
</organism>
<dbReference type="InterPro" id="IPR013833">
    <property type="entry name" value="Cyt_c_oxidase_su3_a-hlx"/>
</dbReference>
<dbReference type="AlphaFoldDB" id="A0A556QM95"/>
<dbReference type="EMBL" id="VMBG01000001">
    <property type="protein sequence ID" value="TSJ77747.1"/>
    <property type="molecule type" value="Genomic_DNA"/>
</dbReference>
<evidence type="ECO:0000313" key="11">
    <source>
        <dbReference type="Proteomes" id="UP000315648"/>
    </source>
</evidence>
<dbReference type="InterPro" id="IPR024791">
    <property type="entry name" value="Cyt_c/ubiquinol_Oxase_su3"/>
</dbReference>
<dbReference type="Gene3D" id="1.20.120.80">
    <property type="entry name" value="Cytochrome c oxidase, subunit III, four-helix bundle"/>
    <property type="match status" value="2"/>
</dbReference>
<evidence type="ECO:0000256" key="2">
    <source>
        <dbReference type="ARBA" id="ARBA00010581"/>
    </source>
</evidence>
<feature type="domain" description="Heme-copper oxidase subunit III family profile" evidence="9">
    <location>
        <begin position="1"/>
        <end position="281"/>
    </location>
</feature>
<feature type="transmembrane region" description="Helical" evidence="8">
    <location>
        <begin position="260"/>
        <end position="279"/>
    </location>
</feature>
<keyword evidence="4 7" id="KW-0812">Transmembrane</keyword>
<evidence type="ECO:0000313" key="10">
    <source>
        <dbReference type="EMBL" id="TSJ77747.1"/>
    </source>
</evidence>
<reference evidence="10 11" key="1">
    <citation type="submission" date="2019-07" db="EMBL/GenBank/DDBJ databases">
        <title>Description of 53C-WASEF.</title>
        <authorList>
            <person name="Pitt A."/>
            <person name="Hahn M.W."/>
        </authorList>
    </citation>
    <scope>NUCLEOTIDE SEQUENCE [LARGE SCALE GENOMIC DNA]</scope>
    <source>
        <strain evidence="10 11">53C-WASEF</strain>
    </source>
</reference>
<dbReference type="GO" id="GO:0004129">
    <property type="term" value="F:cytochrome-c oxidase activity"/>
    <property type="evidence" value="ECO:0007669"/>
    <property type="project" value="InterPro"/>
</dbReference>
<sequence>MSNHAASGAIDHHHDHTTTTGIPNKKLFMWAFLASDCMFFGALISTHLIYRLHETPNQPDILGLFSLELTSFSTFILLMSSLLMALAVNACQKGHVPATRKMLLGTIVFGLIFLLCQVYEFSHFVHEKGLTLSSSMFGSTFYTLTGTHGCHVAIGVLWLVLMYIRTFKPADGSPWILKSIAHLAVFGIITVASIKAVLGGVHAIHEYGATATAVSAFVHHELIALLAAAASFVALYFFARSSKPVEFGEANAIDVEGMGLYWHFVDIVWIVIFTAVYLLEYL</sequence>
<keyword evidence="3" id="KW-1003">Cell membrane</keyword>
<dbReference type="InterPro" id="IPR000298">
    <property type="entry name" value="Cyt_c_oxidase-like_su3"/>
</dbReference>
<feature type="transmembrane region" description="Helical" evidence="8">
    <location>
        <begin position="141"/>
        <end position="164"/>
    </location>
</feature>
<feature type="transmembrane region" description="Helical" evidence="8">
    <location>
        <begin position="218"/>
        <end position="239"/>
    </location>
</feature>
<evidence type="ECO:0000256" key="5">
    <source>
        <dbReference type="ARBA" id="ARBA00022989"/>
    </source>
</evidence>
<comment type="caution">
    <text evidence="10">The sequence shown here is derived from an EMBL/GenBank/DDBJ whole genome shotgun (WGS) entry which is preliminary data.</text>
</comment>
<evidence type="ECO:0000259" key="9">
    <source>
        <dbReference type="PROSITE" id="PS50253"/>
    </source>
</evidence>
<evidence type="ECO:0000256" key="7">
    <source>
        <dbReference type="RuleBase" id="RU003376"/>
    </source>
</evidence>
<evidence type="ECO:0000256" key="3">
    <source>
        <dbReference type="ARBA" id="ARBA00022475"/>
    </source>
</evidence>
<dbReference type="OrthoDB" id="9810850at2"/>
<feature type="transmembrane region" description="Helical" evidence="8">
    <location>
        <begin position="102"/>
        <end position="121"/>
    </location>
</feature>
<dbReference type="Pfam" id="PF00510">
    <property type="entry name" value="COX3"/>
    <property type="match status" value="1"/>
</dbReference>
<feature type="transmembrane region" description="Helical" evidence="8">
    <location>
        <begin position="27"/>
        <end position="50"/>
    </location>
</feature>